<keyword evidence="2" id="KW-1133">Transmembrane helix</keyword>
<feature type="transmembrane region" description="Helical" evidence="2">
    <location>
        <begin position="240"/>
        <end position="263"/>
    </location>
</feature>
<keyword evidence="2" id="KW-0472">Membrane</keyword>
<feature type="region of interest" description="Disordered" evidence="1">
    <location>
        <begin position="1"/>
        <end position="164"/>
    </location>
</feature>
<evidence type="ECO:0000313" key="5">
    <source>
        <dbReference type="Proteomes" id="UP000621454"/>
    </source>
</evidence>
<evidence type="ECO:0000256" key="1">
    <source>
        <dbReference type="SAM" id="MobiDB-lite"/>
    </source>
</evidence>
<keyword evidence="2" id="KW-0812">Transmembrane</keyword>
<feature type="compositionally biased region" description="Low complexity" evidence="1">
    <location>
        <begin position="143"/>
        <end position="159"/>
    </location>
</feature>
<dbReference type="InterPro" id="IPR021949">
    <property type="entry name" value="DUF3566_TM"/>
</dbReference>
<comment type="caution">
    <text evidence="4">The sequence shown here is derived from an EMBL/GenBank/DDBJ whole genome shotgun (WGS) entry which is preliminary data.</text>
</comment>
<dbReference type="RefSeq" id="WP_229742383.1">
    <property type="nucleotide sequence ID" value="NZ_BMGC01000011.1"/>
</dbReference>
<sequence length="289" mass="28454">MGPGSSSNGSDASPASATRPLVTGTAAARILSGGSASSGGSAGPAPINRVDATGALHPRNGEHATSSGANGRESEHGRATLTGRVIDSPTHNIERSKAPDNLPDLDAIHHTRPAPAPAGAAVGAAAGTAGGGSAGAAGGDVGGSATRATTSSGSSGTARPVYSSPTHAGPLRAAVQLRRVDPWSAFKISAVLSVACFCVWMIAVGILYLVLDGMGVWDSLNSSFGTLVSNSDGSTASYEISAGTVFSIAALIGIANMVLFTALSTIGAFIYNLTADLVGGVEVTLADRD</sequence>
<accession>A0A916T4X4</accession>
<dbReference type="Pfam" id="PF12089">
    <property type="entry name" value="DUF3566"/>
    <property type="match status" value="1"/>
</dbReference>
<feature type="compositionally biased region" description="Low complexity" evidence="1">
    <location>
        <begin position="117"/>
        <end position="127"/>
    </location>
</feature>
<feature type="domain" description="DUF3566" evidence="3">
    <location>
        <begin position="171"/>
        <end position="287"/>
    </location>
</feature>
<name>A0A916T4X4_9ACTN</name>
<evidence type="ECO:0000256" key="2">
    <source>
        <dbReference type="SAM" id="Phobius"/>
    </source>
</evidence>
<keyword evidence="5" id="KW-1185">Reference proteome</keyword>
<feature type="transmembrane region" description="Helical" evidence="2">
    <location>
        <begin position="188"/>
        <end position="211"/>
    </location>
</feature>
<evidence type="ECO:0000259" key="3">
    <source>
        <dbReference type="Pfam" id="PF12089"/>
    </source>
</evidence>
<gene>
    <name evidence="4" type="ORF">GCM10011489_19830</name>
</gene>
<proteinExistence type="predicted"/>
<feature type="compositionally biased region" description="Low complexity" evidence="1">
    <location>
        <begin position="1"/>
        <end position="17"/>
    </location>
</feature>
<reference evidence="4" key="2">
    <citation type="submission" date="2020-09" db="EMBL/GenBank/DDBJ databases">
        <authorList>
            <person name="Sun Q."/>
            <person name="Zhou Y."/>
        </authorList>
    </citation>
    <scope>NUCLEOTIDE SEQUENCE</scope>
    <source>
        <strain evidence="4">CGMCC 1.12827</strain>
    </source>
</reference>
<dbReference type="AlphaFoldDB" id="A0A916T4X4"/>
<feature type="compositionally biased region" description="Gly residues" evidence="1">
    <location>
        <begin position="128"/>
        <end position="142"/>
    </location>
</feature>
<feature type="compositionally biased region" description="Low complexity" evidence="1">
    <location>
        <begin position="26"/>
        <end position="35"/>
    </location>
</feature>
<protein>
    <recommendedName>
        <fullName evidence="3">DUF3566 domain-containing protein</fullName>
    </recommendedName>
</protein>
<organism evidence="4 5">
    <name type="scientific">Gordonia jinhuaensis</name>
    <dbReference type="NCBI Taxonomy" id="1517702"/>
    <lineage>
        <taxon>Bacteria</taxon>
        <taxon>Bacillati</taxon>
        <taxon>Actinomycetota</taxon>
        <taxon>Actinomycetes</taxon>
        <taxon>Mycobacteriales</taxon>
        <taxon>Gordoniaceae</taxon>
        <taxon>Gordonia</taxon>
    </lineage>
</organism>
<reference evidence="4" key="1">
    <citation type="journal article" date="2014" name="Int. J. Syst. Evol. Microbiol.">
        <title>Complete genome sequence of Corynebacterium casei LMG S-19264T (=DSM 44701T), isolated from a smear-ripened cheese.</title>
        <authorList>
            <consortium name="US DOE Joint Genome Institute (JGI-PGF)"/>
            <person name="Walter F."/>
            <person name="Albersmeier A."/>
            <person name="Kalinowski J."/>
            <person name="Ruckert C."/>
        </authorList>
    </citation>
    <scope>NUCLEOTIDE SEQUENCE</scope>
    <source>
        <strain evidence="4">CGMCC 1.12827</strain>
    </source>
</reference>
<dbReference type="EMBL" id="BMGC01000011">
    <property type="protein sequence ID" value="GGB31663.1"/>
    <property type="molecule type" value="Genomic_DNA"/>
</dbReference>
<evidence type="ECO:0000313" key="4">
    <source>
        <dbReference type="EMBL" id="GGB31663.1"/>
    </source>
</evidence>
<dbReference type="Proteomes" id="UP000621454">
    <property type="component" value="Unassembled WGS sequence"/>
</dbReference>